<evidence type="ECO:0000256" key="1">
    <source>
        <dbReference type="SAM" id="Phobius"/>
    </source>
</evidence>
<proteinExistence type="predicted"/>
<evidence type="ECO:0000313" key="2">
    <source>
        <dbReference type="EMBL" id="MBX70632.1"/>
    </source>
</evidence>
<dbReference type="EMBL" id="GGEC01090148">
    <property type="protein sequence ID" value="MBX70632.1"/>
    <property type="molecule type" value="Transcribed_RNA"/>
</dbReference>
<keyword evidence="1" id="KW-0472">Membrane</keyword>
<accession>A0A2P2QUE2</accession>
<keyword evidence="1" id="KW-0812">Transmembrane</keyword>
<name>A0A2P2QUE2_RHIMU</name>
<reference evidence="2" key="1">
    <citation type="submission" date="2018-02" db="EMBL/GenBank/DDBJ databases">
        <title>Rhizophora mucronata_Transcriptome.</title>
        <authorList>
            <person name="Meera S.P."/>
            <person name="Sreeshan A."/>
            <person name="Augustine A."/>
        </authorList>
    </citation>
    <scope>NUCLEOTIDE SEQUENCE</scope>
    <source>
        <tissue evidence="2">Leaf</tissue>
    </source>
</reference>
<protein>
    <submittedName>
        <fullName evidence="2">Uncharacterized protein</fullName>
    </submittedName>
</protein>
<feature type="transmembrane region" description="Helical" evidence="1">
    <location>
        <begin position="41"/>
        <end position="67"/>
    </location>
</feature>
<dbReference type="AlphaFoldDB" id="A0A2P2QUE2"/>
<keyword evidence="1" id="KW-1133">Transmembrane helix</keyword>
<organism evidence="2">
    <name type="scientific">Rhizophora mucronata</name>
    <name type="common">Asiatic mangrove</name>
    <dbReference type="NCBI Taxonomy" id="61149"/>
    <lineage>
        <taxon>Eukaryota</taxon>
        <taxon>Viridiplantae</taxon>
        <taxon>Streptophyta</taxon>
        <taxon>Embryophyta</taxon>
        <taxon>Tracheophyta</taxon>
        <taxon>Spermatophyta</taxon>
        <taxon>Magnoliopsida</taxon>
        <taxon>eudicotyledons</taxon>
        <taxon>Gunneridae</taxon>
        <taxon>Pentapetalae</taxon>
        <taxon>rosids</taxon>
        <taxon>fabids</taxon>
        <taxon>Malpighiales</taxon>
        <taxon>Rhizophoraceae</taxon>
        <taxon>Rhizophora</taxon>
    </lineage>
</organism>
<sequence length="68" mass="7944">MFRLFSSILLRLRGFLSWVVFFFVFLFSSNSCGIGDRICFLGVWIFVFNFVLIMGFGFLCDYSILFVA</sequence>